<dbReference type="STRING" id="1434111.MSLAZ_2892"/>
<proteinExistence type="predicted"/>
<sequence>MVSQKNTMKILVFASTIDLKYKLGCTPSWWQLLKALHEIGNEVIVVPYLGGAVESLWWRTYENSCKLESVLYNNFLKSQRKVAEPSKTNGFLSPITKNLINLDIKPKIKKQLHDIINNEKDLDFILFMNIPLNHITGIPTEIKQEFGIPCLYYDGDMPTILPKYAVSRGFKFDYYIDSDPSEYDAFFVNSKGVIEDLKEAGAKNVTPLYYAADADLFAPVDVKQTIDVSFYGHGSELREEWMTNMIANPSKRLPDANFSVGGGNFGIDMGNAKLIGPVSYSAFREFCCKSKINLNITRWSHTNVYASATARPFELAAYGACIVSQPYKGIEEWFEIGKEIIVVNSEDEAVETYEWLLSSEEERLKIGERARQRILKEHTYRHRAETIIHLSKLVR</sequence>
<keyword evidence="3" id="KW-1185">Reference proteome</keyword>
<feature type="domain" description="Spore protein YkvP/CgeB glycosyl transferase-like" evidence="1">
    <location>
        <begin position="248"/>
        <end position="388"/>
    </location>
</feature>
<dbReference type="KEGG" id="mls:MSLAZ_2892"/>
<accession>A0A0E3SAB2</accession>
<dbReference type="PATRIC" id="fig|1434111.4.peg.3824"/>
<evidence type="ECO:0000259" key="1">
    <source>
        <dbReference type="Pfam" id="PF13524"/>
    </source>
</evidence>
<evidence type="ECO:0000313" key="3">
    <source>
        <dbReference type="Proteomes" id="UP000033072"/>
    </source>
</evidence>
<protein>
    <recommendedName>
        <fullName evidence="1">Spore protein YkvP/CgeB glycosyl transferase-like domain-containing protein</fullName>
    </recommendedName>
</protein>
<dbReference type="Gene3D" id="3.40.50.2000">
    <property type="entry name" value="Glycogen Phosphorylase B"/>
    <property type="match status" value="1"/>
</dbReference>
<dbReference type="InterPro" id="IPR055259">
    <property type="entry name" value="YkvP/CgeB_Glyco_trans-like"/>
</dbReference>
<dbReference type="SUPFAM" id="SSF53756">
    <property type="entry name" value="UDP-Glycosyltransferase/glycogen phosphorylase"/>
    <property type="match status" value="1"/>
</dbReference>
<gene>
    <name evidence="2" type="ORF">MSLAZ_2892</name>
</gene>
<dbReference type="AlphaFoldDB" id="A0A0E3SAB2"/>
<evidence type="ECO:0000313" key="2">
    <source>
        <dbReference type="EMBL" id="AKB76153.1"/>
    </source>
</evidence>
<organism evidence="2 3">
    <name type="scientific">Methanosarcina lacustris Z-7289</name>
    <dbReference type="NCBI Taxonomy" id="1434111"/>
    <lineage>
        <taxon>Archaea</taxon>
        <taxon>Methanobacteriati</taxon>
        <taxon>Methanobacteriota</taxon>
        <taxon>Stenosarchaea group</taxon>
        <taxon>Methanomicrobia</taxon>
        <taxon>Methanosarcinales</taxon>
        <taxon>Methanosarcinaceae</taxon>
        <taxon>Methanosarcina</taxon>
    </lineage>
</organism>
<dbReference type="HOGENOM" id="CLU_808007_0_0_2"/>
<dbReference type="Proteomes" id="UP000033072">
    <property type="component" value="Chromosome"/>
</dbReference>
<name>A0A0E3SAB2_9EURY</name>
<dbReference type="EMBL" id="CP009515">
    <property type="protein sequence ID" value="AKB76153.1"/>
    <property type="molecule type" value="Genomic_DNA"/>
</dbReference>
<dbReference type="Pfam" id="PF13524">
    <property type="entry name" value="Glyco_trans_1_2"/>
    <property type="match status" value="1"/>
</dbReference>
<reference evidence="2 3" key="1">
    <citation type="submission" date="2014-07" db="EMBL/GenBank/DDBJ databases">
        <title>Methanogenic archaea and the global carbon cycle.</title>
        <authorList>
            <person name="Henriksen J.R."/>
            <person name="Luke J."/>
            <person name="Reinhart S."/>
            <person name="Benedict M.N."/>
            <person name="Youngblut N.D."/>
            <person name="Metcalf M.E."/>
            <person name="Whitaker R.J."/>
            <person name="Metcalf W.W."/>
        </authorList>
    </citation>
    <scope>NUCLEOTIDE SEQUENCE [LARGE SCALE GENOMIC DNA]</scope>
    <source>
        <strain evidence="2 3">Z-7289</strain>
    </source>
</reference>